<organism evidence="1 2">
    <name type="scientific">Araneus ventricosus</name>
    <name type="common">Orbweaver spider</name>
    <name type="synonym">Epeira ventricosa</name>
    <dbReference type="NCBI Taxonomy" id="182803"/>
    <lineage>
        <taxon>Eukaryota</taxon>
        <taxon>Metazoa</taxon>
        <taxon>Ecdysozoa</taxon>
        <taxon>Arthropoda</taxon>
        <taxon>Chelicerata</taxon>
        <taxon>Arachnida</taxon>
        <taxon>Araneae</taxon>
        <taxon>Araneomorphae</taxon>
        <taxon>Entelegynae</taxon>
        <taxon>Araneoidea</taxon>
        <taxon>Araneidae</taxon>
        <taxon>Araneus</taxon>
    </lineage>
</organism>
<dbReference type="AlphaFoldDB" id="A0A4Y2TLH3"/>
<proteinExistence type="predicted"/>
<accession>A0A4Y2TLH3</accession>
<reference evidence="1 2" key="1">
    <citation type="journal article" date="2019" name="Sci. Rep.">
        <title>Orb-weaving spider Araneus ventricosus genome elucidates the spidroin gene catalogue.</title>
        <authorList>
            <person name="Kono N."/>
            <person name="Nakamura H."/>
            <person name="Ohtoshi R."/>
            <person name="Moran D.A.P."/>
            <person name="Shinohara A."/>
            <person name="Yoshida Y."/>
            <person name="Fujiwara M."/>
            <person name="Mori M."/>
            <person name="Tomita M."/>
            <person name="Arakawa K."/>
        </authorList>
    </citation>
    <scope>NUCLEOTIDE SEQUENCE [LARGE SCALE GENOMIC DNA]</scope>
</reference>
<sequence>MLRNHRCSDVYIVVFFEASEIPIYPRCVQCLPMHRRHRCPQAPRRALSRIDDRKRAAFPRSSVITVVPDDRTHVSPTLTHQAETYVPKCGSLC</sequence>
<protein>
    <submittedName>
        <fullName evidence="1">Uncharacterized protein</fullName>
    </submittedName>
</protein>
<evidence type="ECO:0000313" key="1">
    <source>
        <dbReference type="EMBL" id="GBO00230.1"/>
    </source>
</evidence>
<keyword evidence="2" id="KW-1185">Reference proteome</keyword>
<comment type="caution">
    <text evidence="1">The sequence shown here is derived from an EMBL/GenBank/DDBJ whole genome shotgun (WGS) entry which is preliminary data.</text>
</comment>
<evidence type="ECO:0000313" key="2">
    <source>
        <dbReference type="Proteomes" id="UP000499080"/>
    </source>
</evidence>
<dbReference type="EMBL" id="BGPR01028816">
    <property type="protein sequence ID" value="GBO00230.1"/>
    <property type="molecule type" value="Genomic_DNA"/>
</dbReference>
<name>A0A4Y2TLH3_ARAVE</name>
<dbReference type="Proteomes" id="UP000499080">
    <property type="component" value="Unassembled WGS sequence"/>
</dbReference>
<gene>
    <name evidence="1" type="ORF">AVEN_146737_1</name>
</gene>